<comment type="subcellular location">
    <subcellularLocation>
        <location evidence="1">Membrane</location>
        <topology evidence="1">Multi-pass membrane protein</topology>
    </subcellularLocation>
</comment>
<dbReference type="GO" id="GO:0005886">
    <property type="term" value="C:plasma membrane"/>
    <property type="evidence" value="ECO:0007669"/>
    <property type="project" value="TreeGrafter"/>
</dbReference>
<feature type="transmembrane region" description="Helical" evidence="5">
    <location>
        <begin position="230"/>
        <end position="258"/>
    </location>
</feature>
<evidence type="ECO:0000313" key="6">
    <source>
        <dbReference type="EMBL" id="KAK3202591.1"/>
    </source>
</evidence>
<proteinExistence type="predicted"/>
<keyword evidence="7" id="KW-1185">Reference proteome</keyword>
<dbReference type="AlphaFoldDB" id="A0AAN6LUU9"/>
<evidence type="ECO:0008006" key="8">
    <source>
        <dbReference type="Google" id="ProtNLM"/>
    </source>
</evidence>
<feature type="transmembrane region" description="Helical" evidence="5">
    <location>
        <begin position="80"/>
        <end position="101"/>
    </location>
</feature>
<evidence type="ECO:0000313" key="7">
    <source>
        <dbReference type="Proteomes" id="UP001280581"/>
    </source>
</evidence>
<organism evidence="6 7">
    <name type="scientific">Pseudopithomyces chartarum</name>
    <dbReference type="NCBI Taxonomy" id="1892770"/>
    <lineage>
        <taxon>Eukaryota</taxon>
        <taxon>Fungi</taxon>
        <taxon>Dikarya</taxon>
        <taxon>Ascomycota</taxon>
        <taxon>Pezizomycotina</taxon>
        <taxon>Dothideomycetes</taxon>
        <taxon>Pleosporomycetidae</taxon>
        <taxon>Pleosporales</taxon>
        <taxon>Massarineae</taxon>
        <taxon>Didymosphaeriaceae</taxon>
        <taxon>Pseudopithomyces</taxon>
    </lineage>
</organism>
<evidence type="ECO:0000256" key="3">
    <source>
        <dbReference type="ARBA" id="ARBA00022989"/>
    </source>
</evidence>
<feature type="transmembrane region" description="Helical" evidence="5">
    <location>
        <begin position="203"/>
        <end position="223"/>
    </location>
</feature>
<sequence length="301" mass="33540">MCGCVLTLADGLVHLRFNTDGTIDTKGETDVLYQVTTSQNHVLQPEVFGPRTWRHDLRIFHFKPDWKATLIFYKETAQCLVVPNIFWLLLLNGTFLGLYIYQTSTFAQILMSPPHLFTNMHLGYVQLVQVADCAILIPVLGYGADFLVKAMSRWRQGVFLSEYRLLPLVFPFACAIVSAVVYGKGAADSQHWHWMSIVGPYHLGYFAFIGCNVISIAYCVDSFPRKAGPLLLVICAGRGFISFGLSYSTVPAIAALGYDGAMNVFAIVSGVLAALLVPAYFTGLWVRKFFAKKVFKEEVPQ</sequence>
<dbReference type="EMBL" id="WVTA01000013">
    <property type="protein sequence ID" value="KAK3202591.1"/>
    <property type="molecule type" value="Genomic_DNA"/>
</dbReference>
<dbReference type="PANTHER" id="PTHR23502">
    <property type="entry name" value="MAJOR FACILITATOR SUPERFAMILY"/>
    <property type="match status" value="1"/>
</dbReference>
<dbReference type="PANTHER" id="PTHR23502:SF164">
    <property type="entry name" value="MAJOR FACILITATOR SUPERFAMILY (MFS) PROFILE DOMAIN-CONTAINING PROTEIN"/>
    <property type="match status" value="1"/>
</dbReference>
<reference evidence="6 7" key="1">
    <citation type="submission" date="2021-02" db="EMBL/GenBank/DDBJ databases">
        <title>Genome assembly of Pseudopithomyces chartarum.</title>
        <authorList>
            <person name="Jauregui R."/>
            <person name="Singh J."/>
            <person name="Voisey C."/>
        </authorList>
    </citation>
    <scope>NUCLEOTIDE SEQUENCE [LARGE SCALE GENOMIC DNA]</scope>
    <source>
        <strain evidence="6 7">AGR01</strain>
    </source>
</reference>
<dbReference type="Proteomes" id="UP001280581">
    <property type="component" value="Unassembled WGS sequence"/>
</dbReference>
<evidence type="ECO:0000256" key="4">
    <source>
        <dbReference type="ARBA" id="ARBA00023136"/>
    </source>
</evidence>
<gene>
    <name evidence="6" type="ORF">GRF29_154g130433</name>
</gene>
<keyword evidence="2 5" id="KW-0812">Transmembrane</keyword>
<dbReference type="SUPFAM" id="SSF103473">
    <property type="entry name" value="MFS general substrate transporter"/>
    <property type="match status" value="1"/>
</dbReference>
<accession>A0AAN6LUU9</accession>
<evidence type="ECO:0000256" key="2">
    <source>
        <dbReference type="ARBA" id="ARBA00022692"/>
    </source>
</evidence>
<name>A0AAN6LUU9_9PLEO</name>
<dbReference type="Gene3D" id="1.20.1250.20">
    <property type="entry name" value="MFS general substrate transporter like domains"/>
    <property type="match status" value="1"/>
</dbReference>
<feature type="transmembrane region" description="Helical" evidence="5">
    <location>
        <begin position="121"/>
        <end position="144"/>
    </location>
</feature>
<dbReference type="GO" id="GO:0022857">
    <property type="term" value="F:transmembrane transporter activity"/>
    <property type="evidence" value="ECO:0007669"/>
    <property type="project" value="TreeGrafter"/>
</dbReference>
<protein>
    <recommendedName>
        <fullName evidence="8">MFS transporter</fullName>
    </recommendedName>
</protein>
<keyword evidence="3 5" id="KW-1133">Transmembrane helix</keyword>
<comment type="caution">
    <text evidence="6">The sequence shown here is derived from an EMBL/GenBank/DDBJ whole genome shotgun (WGS) entry which is preliminary data.</text>
</comment>
<dbReference type="InterPro" id="IPR036259">
    <property type="entry name" value="MFS_trans_sf"/>
</dbReference>
<evidence type="ECO:0000256" key="1">
    <source>
        <dbReference type="ARBA" id="ARBA00004141"/>
    </source>
</evidence>
<keyword evidence="4 5" id="KW-0472">Membrane</keyword>
<feature type="transmembrane region" description="Helical" evidence="5">
    <location>
        <begin position="264"/>
        <end position="286"/>
    </location>
</feature>
<feature type="transmembrane region" description="Helical" evidence="5">
    <location>
        <begin position="165"/>
        <end position="183"/>
    </location>
</feature>
<evidence type="ECO:0000256" key="5">
    <source>
        <dbReference type="SAM" id="Phobius"/>
    </source>
</evidence>